<dbReference type="Proteomes" id="UP000186102">
    <property type="component" value="Unassembled WGS sequence"/>
</dbReference>
<dbReference type="AlphaFoldDB" id="A0A1Q8QE22"/>
<evidence type="ECO:0000259" key="1">
    <source>
        <dbReference type="PROSITE" id="PS50853"/>
    </source>
</evidence>
<sequence length="402" mass="43460">MTLSVNSTYNTGENIVINWTASANATKYGLTVWKAPYTTDQYAVWDNYVTGTSKDIGTLPAGSYLVQMKPYNSAGGGPNTNIASFSVTAPAATVQPVVTVSPTALPGAMTLSVNATYKTGEDIVINWAASTNATKYGLTVWKAPYTTDQYAVWDHYVTGISKDVGALPAGNYCVAMKPYNSAGGGPGSNVAYFSVTTATQSVPKSSGGDYYVLFMNDMDLNVAGTKLGEAVGHVGLFFYTTDRTNSGLNYYFSYGSYQPNGILEGLITKTILADTKIFRGNSSTDYASYLKNKGYDRFIAFKISSRDLYMKMMGKAIDLAGIANVYDLATNNCFQNACKVMSVDSQYFNMWTSGNAVLDIGLEPDNAFDTIANYYKTSPIYIDKINSNNFTSTIVSDSIRDN</sequence>
<dbReference type="PROSITE" id="PS50853">
    <property type="entry name" value="FN3"/>
    <property type="match status" value="1"/>
</dbReference>
<organism evidence="2 3">
    <name type="scientific">Desulfosporosinus metallidurans</name>
    <dbReference type="NCBI Taxonomy" id="1888891"/>
    <lineage>
        <taxon>Bacteria</taxon>
        <taxon>Bacillati</taxon>
        <taxon>Bacillota</taxon>
        <taxon>Clostridia</taxon>
        <taxon>Eubacteriales</taxon>
        <taxon>Desulfitobacteriaceae</taxon>
        <taxon>Desulfosporosinus</taxon>
    </lineage>
</organism>
<evidence type="ECO:0000313" key="2">
    <source>
        <dbReference type="EMBL" id="OLN25570.1"/>
    </source>
</evidence>
<gene>
    <name evidence="2" type="ORF">DSOL_5290</name>
</gene>
<accession>A0A1Q8QE22</accession>
<proteinExistence type="predicted"/>
<dbReference type="InterPro" id="IPR003961">
    <property type="entry name" value="FN3_dom"/>
</dbReference>
<keyword evidence="3" id="KW-1185">Reference proteome</keyword>
<comment type="caution">
    <text evidence="2">The sequence shown here is derived from an EMBL/GenBank/DDBJ whole genome shotgun (WGS) entry which is preliminary data.</text>
</comment>
<name>A0A1Q8QE22_9FIRM</name>
<dbReference type="EMBL" id="MLBF01000109">
    <property type="protein sequence ID" value="OLN25570.1"/>
    <property type="molecule type" value="Genomic_DNA"/>
</dbReference>
<reference evidence="2 3" key="1">
    <citation type="submission" date="2016-09" db="EMBL/GenBank/DDBJ databases">
        <title>Complete genome of Desulfosporosinus sp. OL.</title>
        <authorList>
            <person name="Mardanov A."/>
            <person name="Beletsky A."/>
            <person name="Panova A."/>
            <person name="Karnachuk O."/>
            <person name="Ravin N."/>
        </authorList>
    </citation>
    <scope>NUCLEOTIDE SEQUENCE [LARGE SCALE GENOMIC DNA]</scope>
    <source>
        <strain evidence="2 3">OL</strain>
    </source>
</reference>
<protein>
    <recommendedName>
        <fullName evidence="1">Fibronectin type-III domain-containing protein</fullName>
    </recommendedName>
</protein>
<feature type="domain" description="Fibronectin type-III" evidence="1">
    <location>
        <begin position="1"/>
        <end position="91"/>
    </location>
</feature>
<evidence type="ECO:0000313" key="3">
    <source>
        <dbReference type="Proteomes" id="UP000186102"/>
    </source>
</evidence>